<dbReference type="GO" id="GO:0046872">
    <property type="term" value="F:metal ion binding"/>
    <property type="evidence" value="ECO:0007669"/>
    <property type="project" value="UniProtKB-KW"/>
</dbReference>
<protein>
    <submittedName>
        <fullName evidence="9">N-acetylglucosamine-6-phosphate deacetylase</fullName>
    </submittedName>
</protein>
<dbReference type="SUPFAM" id="SSF51338">
    <property type="entry name" value="Composite domain of metallo-dependent hydrolases"/>
    <property type="match status" value="1"/>
</dbReference>
<dbReference type="GeneID" id="65536281"/>
<gene>
    <name evidence="9" type="ORF">A4V02_05385</name>
</gene>
<name>A0A1B1S8T9_9BACT</name>
<evidence type="ECO:0000256" key="3">
    <source>
        <dbReference type="ARBA" id="ARBA00022801"/>
    </source>
</evidence>
<keyword evidence="3 5" id="KW-0378">Hydrolase</keyword>
<feature type="active site" description="Proton donor/acceptor" evidence="6">
    <location>
        <position position="278"/>
    </location>
</feature>
<comment type="cofactor">
    <cofactor evidence="7">
        <name>a divalent metal cation</name>
        <dbReference type="ChEBI" id="CHEBI:60240"/>
    </cofactor>
    <text evidence="7">Binds 1 divalent metal cation per subunit.</text>
</comment>
<dbReference type="EMBL" id="CP015402">
    <property type="protein sequence ID" value="ANU63208.1"/>
    <property type="molecule type" value="Genomic_DNA"/>
</dbReference>
<accession>A0A1B1S8T9</accession>
<accession>A0A1Z2XJU1</accession>
<dbReference type="Gene3D" id="2.30.40.10">
    <property type="entry name" value="Urease, subunit C, domain 1"/>
    <property type="match status" value="1"/>
</dbReference>
<evidence type="ECO:0000256" key="7">
    <source>
        <dbReference type="PIRSR" id="PIRSR038994-3"/>
    </source>
</evidence>
<dbReference type="RefSeq" id="WP_068960563.1">
    <property type="nucleotide sequence ID" value="NZ_CAJTAP010000040.1"/>
</dbReference>
<dbReference type="Pfam" id="PF01979">
    <property type="entry name" value="Amidohydro_1"/>
    <property type="match status" value="1"/>
</dbReference>
<dbReference type="STRING" id="1796646.A4V02_05385"/>
<feature type="domain" description="Amidohydrolase-related" evidence="8">
    <location>
        <begin position="53"/>
        <end position="377"/>
    </location>
</feature>
<evidence type="ECO:0000313" key="10">
    <source>
        <dbReference type="Proteomes" id="UP000186351"/>
    </source>
</evidence>
<dbReference type="Gene3D" id="3.20.20.140">
    <property type="entry name" value="Metal-dependent hydrolases"/>
    <property type="match status" value="1"/>
</dbReference>
<dbReference type="PIRSF" id="PIRSF038994">
    <property type="entry name" value="NagA"/>
    <property type="match status" value="1"/>
</dbReference>
<dbReference type="GO" id="GO:0006046">
    <property type="term" value="P:N-acetylglucosamine catabolic process"/>
    <property type="evidence" value="ECO:0007669"/>
    <property type="project" value="TreeGrafter"/>
</dbReference>
<dbReference type="InterPro" id="IPR003764">
    <property type="entry name" value="GlcNAc_6-P_deAcase"/>
</dbReference>
<dbReference type="AlphaFoldDB" id="A0A1B1S8T9"/>
<keyword evidence="2 7" id="KW-0479">Metal-binding</keyword>
<dbReference type="PANTHER" id="PTHR11113">
    <property type="entry name" value="N-ACETYLGLUCOSAMINE-6-PHOSPHATE DEACETYLASE"/>
    <property type="match status" value="1"/>
</dbReference>
<proteinExistence type="inferred from homology"/>
<dbReference type="KEGG" id="pary:A4V02_05385"/>
<reference evidence="10" key="1">
    <citation type="submission" date="2016-04" db="EMBL/GenBank/DDBJ databases">
        <title>Complete Genome Sequences of Twelve Strains of a Stable Defined Moderately Diverse Mouse Microbiota 2 (sDMDMm2).</title>
        <authorList>
            <person name="Uchimura Y."/>
            <person name="Wyss M."/>
            <person name="Brugiroux S."/>
            <person name="Limenitakis J.P."/>
            <person name="Stecher B."/>
            <person name="McCoy K.D."/>
            <person name="Macpherson A.J."/>
        </authorList>
    </citation>
    <scope>NUCLEOTIDE SEQUENCE [LARGE SCALE GENOMIC DNA]</scope>
    <source>
        <strain evidence="10">YL27</strain>
    </source>
</reference>
<dbReference type="InterPro" id="IPR032466">
    <property type="entry name" value="Metal_Hydrolase"/>
</dbReference>
<dbReference type="SUPFAM" id="SSF51556">
    <property type="entry name" value="Metallo-dependent hydrolases"/>
    <property type="match status" value="1"/>
</dbReference>
<feature type="binding site" evidence="7">
    <location>
        <position position="216"/>
    </location>
    <ligand>
        <name>Zn(2+)</name>
        <dbReference type="ChEBI" id="CHEBI:29105"/>
    </ligand>
</feature>
<evidence type="ECO:0000259" key="8">
    <source>
        <dbReference type="Pfam" id="PF01979"/>
    </source>
</evidence>
<organism evidence="9 10">
    <name type="scientific">Muribaculum intestinale</name>
    <dbReference type="NCBI Taxonomy" id="1796646"/>
    <lineage>
        <taxon>Bacteria</taxon>
        <taxon>Pseudomonadati</taxon>
        <taxon>Bacteroidota</taxon>
        <taxon>Bacteroidia</taxon>
        <taxon>Bacteroidales</taxon>
        <taxon>Muribaculaceae</taxon>
        <taxon>Muribaculum</taxon>
    </lineage>
</organism>
<evidence type="ECO:0000256" key="1">
    <source>
        <dbReference type="ARBA" id="ARBA00010716"/>
    </source>
</evidence>
<evidence type="ECO:0000313" key="9">
    <source>
        <dbReference type="EMBL" id="ANU63208.1"/>
    </source>
</evidence>
<evidence type="ECO:0000256" key="4">
    <source>
        <dbReference type="ARBA" id="ARBA00023277"/>
    </source>
</evidence>
<keyword evidence="10" id="KW-1185">Reference proteome</keyword>
<feature type="binding site" evidence="7">
    <location>
        <position position="130"/>
    </location>
    <ligand>
        <name>Zn(2+)</name>
        <dbReference type="ChEBI" id="CHEBI:29105"/>
    </ligand>
</feature>
<dbReference type="NCBIfam" id="TIGR00221">
    <property type="entry name" value="nagA"/>
    <property type="match status" value="1"/>
</dbReference>
<comment type="similarity">
    <text evidence="1 5">Belongs to the metallo-dependent hydrolases superfamily. NagA family.</text>
</comment>
<dbReference type="GO" id="GO:0008448">
    <property type="term" value="F:N-acetylglucosamine-6-phosphate deacetylase activity"/>
    <property type="evidence" value="ECO:0007669"/>
    <property type="project" value="InterPro"/>
</dbReference>
<dbReference type="Proteomes" id="UP000186351">
    <property type="component" value="Chromosome"/>
</dbReference>
<dbReference type="OrthoDB" id="9776488at2"/>
<feature type="binding site" evidence="7">
    <location>
        <position position="195"/>
    </location>
    <ligand>
        <name>Zn(2+)</name>
        <dbReference type="ChEBI" id="CHEBI:29105"/>
    </ligand>
</feature>
<evidence type="ECO:0000256" key="5">
    <source>
        <dbReference type="PIRNR" id="PIRNR038994"/>
    </source>
</evidence>
<evidence type="ECO:0000256" key="2">
    <source>
        <dbReference type="ARBA" id="ARBA00022723"/>
    </source>
</evidence>
<dbReference type="PANTHER" id="PTHR11113:SF14">
    <property type="entry name" value="N-ACETYLGLUCOSAMINE-6-PHOSPHATE DEACETYLASE"/>
    <property type="match status" value="1"/>
</dbReference>
<keyword evidence="4 5" id="KW-0119">Carbohydrate metabolism</keyword>
<evidence type="ECO:0000256" key="6">
    <source>
        <dbReference type="PIRSR" id="PIRSR038994-1"/>
    </source>
</evidence>
<dbReference type="InterPro" id="IPR006680">
    <property type="entry name" value="Amidohydro-rel"/>
</dbReference>
<sequence length="390" mass="41732">MTTQIYNGKILIPGGRWIDGGSVVIADGRIDDIYAHSRIFENIGKAIDAEGGYVLPGGIDMHIHGGGGRDFMEATSEAFRTVIDVHRSHGTTSLFPTLASASESTIRQAAAICSELASDPGSGVLGLHLEGPYFHPSMVGGQIPENIRLPHPSEYVGIIEDFPCIKRWDAAPELPGALDFARFATGKGVVAGLGHTRAGYGEIVAAYENGYTLATHFYNAMTTSHKEGIYKHEGTVESVFLMDGINVEVISDGIHVPPVILKLIHKIKGYRRMCLVTDSLAITDSTDGSSFDDRIMIENGVCKLKDGSAIAGSCATMDRLIRTAALEAEIPLEDVARMVSETPAMIMGVYDRKGSIARHKDADIIIMDRSLGLTHVIAMGNEIPVAGAIA</sequence>
<dbReference type="InterPro" id="IPR011059">
    <property type="entry name" value="Metal-dep_hydrolase_composite"/>
</dbReference>